<keyword evidence="3" id="KW-1185">Reference proteome</keyword>
<keyword evidence="1" id="KW-1133">Transmembrane helix</keyword>
<dbReference type="PATRIC" id="fig|1217656.3.peg.1920"/>
<reference evidence="2 3" key="1">
    <citation type="submission" date="2013-02" db="EMBL/GenBank/DDBJ databases">
        <title>The Genome Sequence of Acinetobacter guillouiae NIPH 991.</title>
        <authorList>
            <consortium name="The Broad Institute Genome Sequencing Platform"/>
            <consortium name="The Broad Institute Genome Sequencing Center for Infectious Disease"/>
            <person name="Cerqueira G."/>
            <person name="Feldgarden M."/>
            <person name="Courvalin P."/>
            <person name="Perichon B."/>
            <person name="Grillot-Courvalin C."/>
            <person name="Clermont D."/>
            <person name="Rocha E."/>
            <person name="Yoon E.-J."/>
            <person name="Nemec A."/>
            <person name="Walker B."/>
            <person name="Young S.K."/>
            <person name="Zeng Q."/>
            <person name="Gargeya S."/>
            <person name="Fitzgerald M."/>
            <person name="Haas B."/>
            <person name="Abouelleil A."/>
            <person name="Alvarado L."/>
            <person name="Arachchi H.M."/>
            <person name="Berlin A.M."/>
            <person name="Chapman S.B."/>
            <person name="Dewar J."/>
            <person name="Goldberg J."/>
            <person name="Griggs A."/>
            <person name="Gujja S."/>
            <person name="Hansen M."/>
            <person name="Howarth C."/>
            <person name="Imamovic A."/>
            <person name="Larimer J."/>
            <person name="McCowan C."/>
            <person name="Murphy C."/>
            <person name="Neiman D."/>
            <person name="Pearson M."/>
            <person name="Priest M."/>
            <person name="Roberts A."/>
            <person name="Saif S."/>
            <person name="Shea T."/>
            <person name="Sisk P."/>
            <person name="Sykes S."/>
            <person name="Wortman J."/>
            <person name="Nusbaum C."/>
            <person name="Birren B."/>
        </authorList>
    </citation>
    <scope>NUCLEOTIDE SEQUENCE [LARGE SCALE GENOMIC DNA]</scope>
    <source>
        <strain evidence="2 3">NIPH 991</strain>
    </source>
</reference>
<evidence type="ECO:0000313" key="2">
    <source>
        <dbReference type="EMBL" id="ENV17262.1"/>
    </source>
</evidence>
<organism evidence="2 3">
    <name type="scientific">Acinetobacter guillouiae NIPH 991</name>
    <dbReference type="NCBI Taxonomy" id="1217656"/>
    <lineage>
        <taxon>Bacteria</taxon>
        <taxon>Pseudomonadati</taxon>
        <taxon>Pseudomonadota</taxon>
        <taxon>Gammaproteobacteria</taxon>
        <taxon>Moraxellales</taxon>
        <taxon>Moraxellaceae</taxon>
        <taxon>Acinetobacter</taxon>
    </lineage>
</organism>
<dbReference type="Proteomes" id="UP000013148">
    <property type="component" value="Unassembled WGS sequence"/>
</dbReference>
<dbReference type="HOGENOM" id="CLU_036687_1_0_6"/>
<proteinExistence type="predicted"/>
<dbReference type="AlphaFoldDB" id="N8WYN6"/>
<dbReference type="RefSeq" id="WP_004819648.1">
    <property type="nucleotide sequence ID" value="NZ_KB849456.1"/>
</dbReference>
<keyword evidence="1" id="KW-0472">Membrane</keyword>
<keyword evidence="1" id="KW-0812">Transmembrane</keyword>
<dbReference type="eggNOG" id="ENOG5033QXG">
    <property type="taxonomic scope" value="Bacteria"/>
</dbReference>
<comment type="caution">
    <text evidence="2">The sequence shown here is derived from an EMBL/GenBank/DDBJ whole genome shotgun (WGS) entry which is preliminary data.</text>
</comment>
<accession>N8WYN6</accession>
<name>N8WYN6_ACIGI</name>
<feature type="transmembrane region" description="Helical" evidence="1">
    <location>
        <begin position="20"/>
        <end position="39"/>
    </location>
</feature>
<sequence>MDINYNRMIDKKIIKVVKNVVIYAGLFSSMHCFANSLYLESLTQLNDFELSDVHGQALMSLGYIAPNDSVNKMQGQGVGFYKLGLEAELELNANIKKLQLGCGGVNGAGGCDIDIDNLSLSGLADTREGRVGSSAKLTNPFVEFAIKNPNSASTREVVGLRLSAEKVLGMLTAGTENTGSPNGINSLSGYMKIKDTTGTGYTQARNMSYSDTGKTIDANINAQICVILCLNIPLGVRSNNYSLNLDSAKADIFIKGQTISGNRMNKVLLNGYANINRINFSGNLEASLNITAGLFKLQKTVDGNITGLKANVSVDQNLGYIHKINLNNPFSLSLQNQNVWWPGAEVAAQRGWWMAFEDSIDIGDVTPSQKIIITNDVLKQVVDPISNYLTSNPIPCSGLGGCLGGYLGIGNVNLPNTSVNFPLKDLQLKNQDFAPNCYGSLKFC</sequence>
<gene>
    <name evidence="2" type="ORF">F964_01964</name>
</gene>
<dbReference type="EMBL" id="APPJ01000010">
    <property type="protein sequence ID" value="ENV17262.1"/>
    <property type="molecule type" value="Genomic_DNA"/>
</dbReference>
<evidence type="ECO:0000256" key="1">
    <source>
        <dbReference type="SAM" id="Phobius"/>
    </source>
</evidence>
<protein>
    <submittedName>
        <fullName evidence="2">Uncharacterized protein</fullName>
    </submittedName>
</protein>
<evidence type="ECO:0000313" key="3">
    <source>
        <dbReference type="Proteomes" id="UP000013148"/>
    </source>
</evidence>